<evidence type="ECO:0000256" key="1">
    <source>
        <dbReference type="ARBA" id="ARBA00000900"/>
    </source>
</evidence>
<evidence type="ECO:0000256" key="2">
    <source>
        <dbReference type="ARBA" id="ARBA00004167"/>
    </source>
</evidence>
<dbReference type="Proteomes" id="UP000275267">
    <property type="component" value="Unassembled WGS sequence"/>
</dbReference>
<gene>
    <name evidence="17" type="ORF">C2845_PM12G17500</name>
</gene>
<dbReference type="SMART" id="SM00184">
    <property type="entry name" value="RING"/>
    <property type="match status" value="1"/>
</dbReference>
<evidence type="ECO:0000256" key="7">
    <source>
        <dbReference type="ARBA" id="ARBA00022723"/>
    </source>
</evidence>
<dbReference type="GO" id="GO:0008270">
    <property type="term" value="F:zinc ion binding"/>
    <property type="evidence" value="ECO:0007669"/>
    <property type="project" value="UniProtKB-KW"/>
</dbReference>
<keyword evidence="9" id="KW-0833">Ubl conjugation pathway</keyword>
<feature type="transmembrane region" description="Helical" evidence="15">
    <location>
        <begin position="45"/>
        <end position="69"/>
    </location>
</feature>
<proteinExistence type="predicted"/>
<keyword evidence="10" id="KW-0862">Zinc</keyword>
<organism evidence="17 18">
    <name type="scientific">Panicum miliaceum</name>
    <name type="common">Proso millet</name>
    <name type="synonym">Broomcorn millet</name>
    <dbReference type="NCBI Taxonomy" id="4540"/>
    <lineage>
        <taxon>Eukaryota</taxon>
        <taxon>Viridiplantae</taxon>
        <taxon>Streptophyta</taxon>
        <taxon>Embryophyta</taxon>
        <taxon>Tracheophyta</taxon>
        <taxon>Spermatophyta</taxon>
        <taxon>Magnoliopsida</taxon>
        <taxon>Liliopsida</taxon>
        <taxon>Poales</taxon>
        <taxon>Poaceae</taxon>
        <taxon>PACMAD clade</taxon>
        <taxon>Panicoideae</taxon>
        <taxon>Panicodae</taxon>
        <taxon>Paniceae</taxon>
        <taxon>Panicinae</taxon>
        <taxon>Panicum</taxon>
        <taxon>Panicum sect. Panicum</taxon>
    </lineage>
</organism>
<evidence type="ECO:0000256" key="4">
    <source>
        <dbReference type="ARBA" id="ARBA00012483"/>
    </source>
</evidence>
<feature type="region of interest" description="Disordered" evidence="14">
    <location>
        <begin position="278"/>
        <end position="320"/>
    </location>
</feature>
<dbReference type="Pfam" id="PF13639">
    <property type="entry name" value="zf-RING_2"/>
    <property type="match status" value="1"/>
</dbReference>
<evidence type="ECO:0000256" key="13">
    <source>
        <dbReference type="PROSITE-ProRule" id="PRU00175"/>
    </source>
</evidence>
<accession>A0A3L6QJB0</accession>
<dbReference type="SUPFAM" id="SSF57850">
    <property type="entry name" value="RING/U-box"/>
    <property type="match status" value="1"/>
</dbReference>
<evidence type="ECO:0000256" key="6">
    <source>
        <dbReference type="ARBA" id="ARBA00022692"/>
    </source>
</evidence>
<dbReference type="FunFam" id="3.30.40.10:FF:000187">
    <property type="entry name" value="E3 ubiquitin-protein ligase ATL6"/>
    <property type="match status" value="1"/>
</dbReference>
<dbReference type="Gene3D" id="3.30.40.10">
    <property type="entry name" value="Zinc/RING finger domain, C3HC4 (zinc finger)"/>
    <property type="match status" value="1"/>
</dbReference>
<keyword evidence="7" id="KW-0479">Metal-binding</keyword>
<evidence type="ECO:0000256" key="15">
    <source>
        <dbReference type="SAM" id="Phobius"/>
    </source>
</evidence>
<evidence type="ECO:0000259" key="16">
    <source>
        <dbReference type="PROSITE" id="PS50089"/>
    </source>
</evidence>
<feature type="region of interest" description="Disordered" evidence="14">
    <location>
        <begin position="1"/>
        <end position="30"/>
    </location>
</feature>
<dbReference type="EMBL" id="PQIB02000012">
    <property type="protein sequence ID" value="RLM80731.1"/>
    <property type="molecule type" value="Genomic_DNA"/>
</dbReference>
<evidence type="ECO:0000256" key="14">
    <source>
        <dbReference type="SAM" id="MobiDB-lite"/>
    </source>
</evidence>
<evidence type="ECO:0000256" key="9">
    <source>
        <dbReference type="ARBA" id="ARBA00022786"/>
    </source>
</evidence>
<comment type="subcellular location">
    <subcellularLocation>
        <location evidence="2">Membrane</location>
        <topology evidence="2">Single-pass membrane protein</topology>
    </subcellularLocation>
</comment>
<feature type="domain" description="RING-type" evidence="16">
    <location>
        <begin position="134"/>
        <end position="176"/>
    </location>
</feature>
<evidence type="ECO:0000313" key="18">
    <source>
        <dbReference type="Proteomes" id="UP000275267"/>
    </source>
</evidence>
<comment type="pathway">
    <text evidence="3">Protein modification; protein ubiquitination.</text>
</comment>
<keyword evidence="12 15" id="KW-0472">Membrane</keyword>
<dbReference type="InterPro" id="IPR001841">
    <property type="entry name" value="Znf_RING"/>
</dbReference>
<dbReference type="PANTHER" id="PTHR46913">
    <property type="entry name" value="RING-H2 FINGER PROTEIN ATL16"/>
    <property type="match status" value="1"/>
</dbReference>
<dbReference type="GO" id="GO:0016567">
    <property type="term" value="P:protein ubiquitination"/>
    <property type="evidence" value="ECO:0007669"/>
    <property type="project" value="InterPro"/>
</dbReference>
<dbReference type="EC" id="2.3.2.27" evidence="4"/>
<keyword evidence="8 13" id="KW-0863">Zinc-finger</keyword>
<evidence type="ECO:0000256" key="5">
    <source>
        <dbReference type="ARBA" id="ARBA00022679"/>
    </source>
</evidence>
<evidence type="ECO:0000256" key="3">
    <source>
        <dbReference type="ARBA" id="ARBA00004906"/>
    </source>
</evidence>
<comment type="catalytic activity">
    <reaction evidence="1">
        <text>S-ubiquitinyl-[E2 ubiquitin-conjugating enzyme]-L-cysteine + [acceptor protein]-L-lysine = [E2 ubiquitin-conjugating enzyme]-L-cysteine + N(6)-ubiquitinyl-[acceptor protein]-L-lysine.</text>
        <dbReference type="EC" id="2.3.2.27"/>
    </reaction>
</comment>
<protein>
    <recommendedName>
        <fullName evidence="4">RING-type E3 ubiquitin transferase</fullName>
        <ecNumber evidence="4">2.3.2.27</ecNumber>
    </recommendedName>
</protein>
<dbReference type="AlphaFoldDB" id="A0A3L6QJB0"/>
<dbReference type="PROSITE" id="PS50089">
    <property type="entry name" value="ZF_RING_2"/>
    <property type="match status" value="1"/>
</dbReference>
<evidence type="ECO:0000313" key="17">
    <source>
        <dbReference type="EMBL" id="RLM80731.1"/>
    </source>
</evidence>
<name>A0A3L6QJB0_PANMI</name>
<feature type="region of interest" description="Disordered" evidence="14">
    <location>
        <begin position="76"/>
        <end position="100"/>
    </location>
</feature>
<dbReference type="STRING" id="4540.A0A3L6QJB0"/>
<keyword evidence="11 15" id="KW-1133">Transmembrane helix</keyword>
<feature type="compositionally biased region" description="Polar residues" evidence="14">
    <location>
        <begin position="300"/>
        <end position="320"/>
    </location>
</feature>
<reference evidence="18" key="1">
    <citation type="journal article" date="2019" name="Nat. Commun.">
        <title>The genome of broomcorn millet.</title>
        <authorList>
            <person name="Zou C."/>
            <person name="Miki D."/>
            <person name="Li D."/>
            <person name="Tang Q."/>
            <person name="Xiao L."/>
            <person name="Rajput S."/>
            <person name="Deng P."/>
            <person name="Jia W."/>
            <person name="Huang R."/>
            <person name="Zhang M."/>
            <person name="Sun Y."/>
            <person name="Hu J."/>
            <person name="Fu X."/>
            <person name="Schnable P.S."/>
            <person name="Li F."/>
            <person name="Zhang H."/>
            <person name="Feng B."/>
            <person name="Zhu X."/>
            <person name="Liu R."/>
            <person name="Schnable J.C."/>
            <person name="Zhu J.-K."/>
            <person name="Zhang H."/>
        </authorList>
    </citation>
    <scope>NUCLEOTIDE SEQUENCE [LARGE SCALE GENOMIC DNA]</scope>
</reference>
<keyword evidence="6 15" id="KW-0812">Transmembrane</keyword>
<evidence type="ECO:0000256" key="10">
    <source>
        <dbReference type="ARBA" id="ARBA00022833"/>
    </source>
</evidence>
<dbReference type="InterPro" id="IPR044600">
    <property type="entry name" value="ATL1/ATL16-like"/>
</dbReference>
<dbReference type="InterPro" id="IPR013083">
    <property type="entry name" value="Znf_RING/FYVE/PHD"/>
</dbReference>
<feature type="compositionally biased region" description="Low complexity" evidence="14">
    <location>
        <begin position="278"/>
        <end position="291"/>
    </location>
</feature>
<sequence length="320" mass="32826">MTQDSDQGAAGAARSSRPSGGAAAADDAPAPPVSAAAGAMTLGSIFTVAGILLLFVVFAFVLVSLQYCFNAWDRGGRQEDAPSARRRRRRGGSGRGIRTRTRGVDPELLRSLPVTVYRAAALGSKEAGEGAVECAVCLAELEDGEAARFLPRCGHGFHAECVDAWLASHTTCPLCRLTVAKPDAPPRPALLPPVPPEPASYAANLPASVLLGVSDRGTLNAVTVTADGDTGASTGATGVLAIEIPEPAVPAPPPRDAAKSQDSARLRSSFRRLWSFGRQGAGASSSCSCAGAGEGADLEQGTSTTTDRPESNTNFLSSLQ</sequence>
<evidence type="ECO:0000256" key="12">
    <source>
        <dbReference type="ARBA" id="ARBA00023136"/>
    </source>
</evidence>
<dbReference type="GO" id="GO:0016020">
    <property type="term" value="C:membrane"/>
    <property type="evidence" value="ECO:0007669"/>
    <property type="project" value="UniProtKB-SubCell"/>
</dbReference>
<dbReference type="GO" id="GO:0061630">
    <property type="term" value="F:ubiquitin protein ligase activity"/>
    <property type="evidence" value="ECO:0007669"/>
    <property type="project" value="UniProtKB-EC"/>
</dbReference>
<comment type="caution">
    <text evidence="17">The sequence shown here is derived from an EMBL/GenBank/DDBJ whole genome shotgun (WGS) entry which is preliminary data.</text>
</comment>
<keyword evidence="5" id="KW-0808">Transferase</keyword>
<evidence type="ECO:0000256" key="8">
    <source>
        <dbReference type="ARBA" id="ARBA00022771"/>
    </source>
</evidence>
<evidence type="ECO:0000256" key="11">
    <source>
        <dbReference type="ARBA" id="ARBA00022989"/>
    </source>
</evidence>
<feature type="compositionally biased region" description="Basic residues" evidence="14">
    <location>
        <begin position="84"/>
        <end position="100"/>
    </location>
</feature>
<dbReference type="CDD" id="cd16461">
    <property type="entry name" value="RING-H2_EL5-like"/>
    <property type="match status" value="1"/>
</dbReference>
<keyword evidence="18" id="KW-1185">Reference proteome</keyword>
<dbReference type="OrthoDB" id="773225at2759"/>
<dbReference type="PANTHER" id="PTHR46913:SF1">
    <property type="entry name" value="RING-H2 FINGER PROTEIN ATL16"/>
    <property type="match status" value="1"/>
</dbReference>